<dbReference type="PANTHER" id="PTHR10742">
    <property type="entry name" value="FLAVIN MONOAMINE OXIDASE"/>
    <property type="match status" value="1"/>
</dbReference>
<dbReference type="Gene3D" id="3.50.50.60">
    <property type="entry name" value="FAD/NAD(P)-binding domain"/>
    <property type="match status" value="1"/>
</dbReference>
<evidence type="ECO:0000256" key="3">
    <source>
        <dbReference type="PIRSR" id="PIRSR601613-1"/>
    </source>
</evidence>
<organism evidence="5 6">
    <name type="scientific">Bacillus toyonensis</name>
    <dbReference type="NCBI Taxonomy" id="155322"/>
    <lineage>
        <taxon>Bacteria</taxon>
        <taxon>Bacillati</taxon>
        <taxon>Bacillota</taxon>
        <taxon>Bacilli</taxon>
        <taxon>Bacillales</taxon>
        <taxon>Bacillaceae</taxon>
        <taxon>Bacillus</taxon>
        <taxon>Bacillus cereus group</taxon>
    </lineage>
</organism>
<evidence type="ECO:0000256" key="1">
    <source>
        <dbReference type="ARBA" id="ARBA00001974"/>
    </source>
</evidence>
<keyword evidence="2" id="KW-0560">Oxidoreductase</keyword>
<comment type="cofactor">
    <cofactor evidence="1">
        <name>FAD</name>
        <dbReference type="ChEBI" id="CHEBI:57692"/>
    </cofactor>
</comment>
<evidence type="ECO:0000313" key="6">
    <source>
        <dbReference type="Proteomes" id="UP000225320"/>
    </source>
</evidence>
<dbReference type="GO" id="GO:0001716">
    <property type="term" value="F:L-amino-acid oxidase activity"/>
    <property type="evidence" value="ECO:0007669"/>
    <property type="project" value="TreeGrafter"/>
</dbReference>
<dbReference type="InterPro" id="IPR050281">
    <property type="entry name" value="Flavin_monoamine_oxidase"/>
</dbReference>
<gene>
    <name evidence="5" type="ORF">CON73_21350</name>
</gene>
<dbReference type="InterPro" id="IPR036188">
    <property type="entry name" value="FAD/NAD-bd_sf"/>
</dbReference>
<evidence type="ECO:0000313" key="5">
    <source>
        <dbReference type="EMBL" id="PGG88122.1"/>
    </source>
</evidence>
<dbReference type="PRINTS" id="PR00757">
    <property type="entry name" value="AMINEOXDASEF"/>
</dbReference>
<feature type="binding site" evidence="3">
    <location>
        <position position="464"/>
    </location>
    <ligand>
        <name>FAD</name>
        <dbReference type="ChEBI" id="CHEBI:57692"/>
    </ligand>
</feature>
<feature type="binding site" evidence="3">
    <location>
        <position position="227"/>
    </location>
    <ligand>
        <name>substrate</name>
    </ligand>
</feature>
<proteinExistence type="predicted"/>
<dbReference type="AlphaFoldDB" id="A0A2C4MQC7"/>
<dbReference type="Gene3D" id="1.10.405.10">
    <property type="entry name" value="Guanine Nucleotide Dissociation Inhibitor, domain 1"/>
    <property type="match status" value="1"/>
</dbReference>
<comment type="caution">
    <text evidence="5">The sequence shown here is derived from an EMBL/GenBank/DDBJ whole genome shotgun (WGS) entry which is preliminary data.</text>
</comment>
<dbReference type="Pfam" id="PF01593">
    <property type="entry name" value="Amino_oxidase"/>
    <property type="match status" value="1"/>
</dbReference>
<dbReference type="SUPFAM" id="SSF51905">
    <property type="entry name" value="FAD/NAD(P)-binding domain"/>
    <property type="match status" value="1"/>
</dbReference>
<feature type="binding site" evidence="3">
    <location>
        <begin position="58"/>
        <end position="59"/>
    </location>
    <ligand>
        <name>FAD</name>
        <dbReference type="ChEBI" id="CHEBI:57692"/>
    </ligand>
</feature>
<evidence type="ECO:0000259" key="4">
    <source>
        <dbReference type="Pfam" id="PF01593"/>
    </source>
</evidence>
<sequence length="497" mass="56116">MLKNIYPQLSMSQMIATIQKGIKKTQASKKIIIVGAGMAGLVAASLLKEAGHHITILEASNRIGGRVYTVRAPFIHDLYLDMGAMRVPSNHVLTMEYIQKFRLPITPFLNSTPNDLIYANGIKIQEKLYKKDPNILYYPVSSYEKGKTAEELLYLSIKPVIDFINQDPLKNWNLVIKKMDKHSMDYYLRYNPFGKSSPLSPKAVDLINVIGGMRGFLNLSFTAVLKHLMVLFTKNMQFYEINGGNDSLPKAFLPQLKENIFFAQKMTKIVQHNGQVTIHSLNTKSLKSSQVTGDLAIITIPFSLLNFIEVQPRNSFCCNKWKAIRELHYVPSTKIGLQFRNRFWEREGIHGGKVITDLPTRLVRYPSHSISTNESGIILASYTWEDDALLWDSLNESYRIQNALDNLTAIHGKQVYDELIAGATHSWAQYPYSGGAYSMFKPGQQTELDPFISTPEGRVHFAGEHTSSTPAWIQGAIESGIRVAHEVNNLPQTFIDE</sequence>
<feature type="domain" description="Amine oxidase" evidence="4">
    <location>
        <begin position="38"/>
        <end position="487"/>
    </location>
</feature>
<dbReference type="InterPro" id="IPR002937">
    <property type="entry name" value="Amino_oxidase"/>
</dbReference>
<dbReference type="InterPro" id="IPR001613">
    <property type="entry name" value="Flavin_amine_oxidase"/>
</dbReference>
<feature type="binding site" evidence="3">
    <location>
        <begin position="83"/>
        <end position="86"/>
    </location>
    <ligand>
        <name>FAD</name>
        <dbReference type="ChEBI" id="CHEBI:57692"/>
    </ligand>
</feature>
<dbReference type="RefSeq" id="WP_098071165.1">
    <property type="nucleotide sequence ID" value="NZ_NUCI01000096.1"/>
</dbReference>
<name>A0A2C4MQC7_9BACI</name>
<dbReference type="EMBL" id="NVOI01000085">
    <property type="protein sequence ID" value="PGG88122.1"/>
    <property type="molecule type" value="Genomic_DNA"/>
</dbReference>
<feature type="binding site" evidence="3">
    <location>
        <position position="86"/>
    </location>
    <ligand>
        <name>substrate</name>
    </ligand>
</feature>
<protein>
    <submittedName>
        <fullName evidence="5">Amine oxidase</fullName>
    </submittedName>
</protein>
<accession>A0A2C4MQC7</accession>
<dbReference type="Proteomes" id="UP000225320">
    <property type="component" value="Unassembled WGS sequence"/>
</dbReference>
<dbReference type="GO" id="GO:0009063">
    <property type="term" value="P:amino acid catabolic process"/>
    <property type="evidence" value="ECO:0007669"/>
    <property type="project" value="TreeGrafter"/>
</dbReference>
<dbReference type="SUPFAM" id="SSF54373">
    <property type="entry name" value="FAD-linked reductases, C-terminal domain"/>
    <property type="match status" value="1"/>
</dbReference>
<dbReference type="Gene3D" id="3.90.660.10">
    <property type="match status" value="1"/>
</dbReference>
<dbReference type="PANTHER" id="PTHR10742:SF342">
    <property type="entry name" value="AMINE OXIDASE"/>
    <property type="match status" value="1"/>
</dbReference>
<reference evidence="5 6" key="1">
    <citation type="submission" date="2017-09" db="EMBL/GenBank/DDBJ databases">
        <title>Large-scale bioinformatics analysis of Bacillus genomes uncovers conserved roles of natural products in bacterial physiology.</title>
        <authorList>
            <consortium name="Agbiome Team Llc"/>
            <person name="Bleich R.M."/>
            <person name="Grubbs K.J."/>
            <person name="Santa Maria K.C."/>
            <person name="Allen S.E."/>
            <person name="Farag S."/>
            <person name="Shank E.A."/>
            <person name="Bowers A."/>
        </authorList>
    </citation>
    <scope>NUCLEOTIDE SEQUENCE [LARGE SCALE GENOMIC DNA]</scope>
    <source>
        <strain evidence="5 6">AFS094862</strain>
    </source>
</reference>
<evidence type="ECO:0000256" key="2">
    <source>
        <dbReference type="ARBA" id="ARBA00023002"/>
    </source>
</evidence>